<dbReference type="InterPro" id="IPR051951">
    <property type="entry name" value="UNC-93_regulatory"/>
</dbReference>
<reference evidence="7" key="1">
    <citation type="submission" date="2021-02" db="EMBL/GenBank/DDBJ databases">
        <authorList>
            <person name="Nowell W R."/>
        </authorList>
    </citation>
    <scope>NUCLEOTIDE SEQUENCE</scope>
</reference>
<feature type="transmembrane region" description="Helical" evidence="6">
    <location>
        <begin position="38"/>
        <end position="61"/>
    </location>
</feature>
<organism evidence="7 8">
    <name type="scientific">Rotaria magnacalcarata</name>
    <dbReference type="NCBI Taxonomy" id="392030"/>
    <lineage>
        <taxon>Eukaryota</taxon>
        <taxon>Metazoa</taxon>
        <taxon>Spiralia</taxon>
        <taxon>Gnathifera</taxon>
        <taxon>Rotifera</taxon>
        <taxon>Eurotatoria</taxon>
        <taxon>Bdelloidea</taxon>
        <taxon>Philodinida</taxon>
        <taxon>Philodinidae</taxon>
        <taxon>Rotaria</taxon>
    </lineage>
</organism>
<evidence type="ECO:0000256" key="4">
    <source>
        <dbReference type="ARBA" id="ARBA00022989"/>
    </source>
</evidence>
<feature type="transmembrane region" description="Helical" evidence="6">
    <location>
        <begin position="93"/>
        <end position="115"/>
    </location>
</feature>
<dbReference type="SUPFAM" id="SSF103473">
    <property type="entry name" value="MFS general substrate transporter"/>
    <property type="match status" value="1"/>
</dbReference>
<evidence type="ECO:0000313" key="7">
    <source>
        <dbReference type="EMBL" id="CAF5206375.1"/>
    </source>
</evidence>
<keyword evidence="3 6" id="KW-0812">Transmembrane</keyword>
<evidence type="ECO:0000313" key="8">
    <source>
        <dbReference type="Proteomes" id="UP000676336"/>
    </source>
</evidence>
<dbReference type="PANTHER" id="PTHR19444:SF13">
    <property type="entry name" value="PROTEIN UNC-93 HOMOLOG A"/>
    <property type="match status" value="1"/>
</dbReference>
<evidence type="ECO:0000256" key="5">
    <source>
        <dbReference type="ARBA" id="ARBA00023136"/>
    </source>
</evidence>
<dbReference type="Proteomes" id="UP000676336">
    <property type="component" value="Unassembled WGS sequence"/>
</dbReference>
<evidence type="ECO:0000256" key="3">
    <source>
        <dbReference type="ARBA" id="ARBA00022692"/>
    </source>
</evidence>
<comment type="subcellular location">
    <subcellularLocation>
        <location evidence="1">Membrane</location>
        <topology evidence="1">Multi-pass membrane protein</topology>
    </subcellularLocation>
</comment>
<feature type="transmembrane region" description="Helical" evidence="6">
    <location>
        <begin position="168"/>
        <end position="187"/>
    </location>
</feature>
<name>A0A8S3IUB8_9BILA</name>
<feature type="transmembrane region" description="Helical" evidence="6">
    <location>
        <begin position="135"/>
        <end position="156"/>
    </location>
</feature>
<evidence type="ECO:0000256" key="6">
    <source>
        <dbReference type="SAM" id="Phobius"/>
    </source>
</evidence>
<feature type="transmembrane region" description="Helical" evidence="6">
    <location>
        <begin position="6"/>
        <end position="26"/>
    </location>
</feature>
<dbReference type="PANTHER" id="PTHR19444">
    <property type="entry name" value="UNC-93 RELATED"/>
    <property type="match status" value="1"/>
</dbReference>
<dbReference type="Gene3D" id="1.20.1250.20">
    <property type="entry name" value="MFS general substrate transporter like domains"/>
    <property type="match status" value="1"/>
</dbReference>
<dbReference type="EMBL" id="CAJOBI010336313">
    <property type="protein sequence ID" value="CAF5206375.1"/>
    <property type="molecule type" value="Genomic_DNA"/>
</dbReference>
<dbReference type="GO" id="GO:0016020">
    <property type="term" value="C:membrane"/>
    <property type="evidence" value="ECO:0007669"/>
    <property type="project" value="UniProtKB-SubCell"/>
</dbReference>
<feature type="transmembrane region" description="Helical" evidence="6">
    <location>
        <begin position="67"/>
        <end position="86"/>
    </location>
</feature>
<keyword evidence="5 6" id="KW-0472">Membrane</keyword>
<gene>
    <name evidence="7" type="ORF">SMN809_LOCUS77011</name>
</gene>
<dbReference type="InterPro" id="IPR010291">
    <property type="entry name" value="Ion_channel_UNC-93"/>
</dbReference>
<evidence type="ECO:0000256" key="1">
    <source>
        <dbReference type="ARBA" id="ARBA00004141"/>
    </source>
</evidence>
<evidence type="ECO:0000256" key="2">
    <source>
        <dbReference type="ARBA" id="ARBA00009172"/>
    </source>
</evidence>
<dbReference type="AlphaFoldDB" id="A0A8S3IUB8"/>
<protein>
    <submittedName>
        <fullName evidence="7">Uncharacterized protein</fullName>
    </submittedName>
</protein>
<proteinExistence type="inferred from homology"/>
<feature type="non-terminal residue" evidence="7">
    <location>
        <position position="196"/>
    </location>
</feature>
<comment type="caution">
    <text evidence="7">The sequence shown here is derived from an EMBL/GenBank/DDBJ whole genome shotgun (WGS) entry which is preliminary data.</text>
</comment>
<dbReference type="Pfam" id="PF05978">
    <property type="entry name" value="UNC-93"/>
    <property type="match status" value="1"/>
</dbReference>
<sequence>MDRSNFYNITHLSISFFLIFTSYSVAQTFQTSSDYAKSGAFAIGIIYLLFCVSNMGLSAYIIRSLGVRLTLILSSLTYALFVACNIRYNIWSLYICAFLLGFGAALLWTAQGVYVTISTNKHEQINNLVSSSTRGFMNGVFFGVFQLNQIVGNLIASSLFRLKFDQRIMFTIMTVISGLGTISLLFVRPIKLPKTA</sequence>
<dbReference type="InterPro" id="IPR036259">
    <property type="entry name" value="MFS_trans_sf"/>
</dbReference>
<comment type="similarity">
    <text evidence="2">Belongs to the unc-93 family.</text>
</comment>
<accession>A0A8S3IUB8</accession>
<keyword evidence="4 6" id="KW-1133">Transmembrane helix</keyword>